<accession>A0A1I5U587</accession>
<protein>
    <submittedName>
        <fullName evidence="9">Glycerol-3-phosphate dehydrogenase</fullName>
    </submittedName>
</protein>
<comment type="similarity">
    <text evidence="2">Belongs to the FAD-dependent glycerol-3-phosphate dehydrogenase family.</text>
</comment>
<dbReference type="Pfam" id="PF01266">
    <property type="entry name" value="DAO"/>
    <property type="match status" value="1"/>
</dbReference>
<dbReference type="InterPro" id="IPR036188">
    <property type="entry name" value="FAD/NAD-bd_sf"/>
</dbReference>
<dbReference type="SUPFAM" id="SSF51905">
    <property type="entry name" value="FAD/NAD(P)-binding domain"/>
    <property type="match status" value="1"/>
</dbReference>
<sequence length="503" mass="55481">MNRTSMLAQLDENKTWDVVIIGGGATGLGVAVDAVTRGLSTLLIEADDFAKGTSSRSTKLVHGGVRYLEQGNLKLVREALRERGWLLKNAPNATKKLGFIIPAFSLVQQIYFGTGLKFYDVLAGKLSLGKTKILKKKTTINFLPGINQNNLSGGIVYYDGQFDDARLAISLAKTAVKHGAVLINYCEAISLLKTEVPAGKQPKVCGIVAEDVLTNKTFEIKSKTIINATGVFADDILQMDNKNAEDIITPSQGIHLIIDKKFFPGNHAMMIPKTDDKRVLFAVPWHNKVILGTTDTEVKNISDDPLPLQEEIDYILKHINRYLSTNITLNDVTSMYAGLRPLVKTKGVTNTSLLSRDHIIIVSHSNLITITGGKWTTYRKMAEDAVNNAVFVGKIKCGECITHNLPIEDNAPAIPDYDNSIENIYSLNNIRDFIENEMAVCVEDILARRTRLLFLDARKAIQAAPFVAKQMAAILHKDDSWIQSEVNSFTSFAKQYLPAGKMS</sequence>
<dbReference type="PANTHER" id="PTHR11985:SF35">
    <property type="entry name" value="ANAEROBIC GLYCEROL-3-PHOSPHATE DEHYDROGENASE SUBUNIT A"/>
    <property type="match status" value="1"/>
</dbReference>
<keyword evidence="6" id="KW-0560">Oxidoreductase</keyword>
<dbReference type="InterPro" id="IPR006076">
    <property type="entry name" value="FAD-dep_OxRdtase"/>
</dbReference>
<evidence type="ECO:0000256" key="2">
    <source>
        <dbReference type="ARBA" id="ARBA00007330"/>
    </source>
</evidence>
<organism evidence="9 10">
    <name type="scientific">Parafilimonas terrae</name>
    <dbReference type="NCBI Taxonomy" id="1465490"/>
    <lineage>
        <taxon>Bacteria</taxon>
        <taxon>Pseudomonadati</taxon>
        <taxon>Bacteroidota</taxon>
        <taxon>Chitinophagia</taxon>
        <taxon>Chitinophagales</taxon>
        <taxon>Chitinophagaceae</taxon>
        <taxon>Parafilimonas</taxon>
    </lineage>
</organism>
<name>A0A1I5U587_9BACT</name>
<dbReference type="GO" id="GO:0046168">
    <property type="term" value="P:glycerol-3-phosphate catabolic process"/>
    <property type="evidence" value="ECO:0007669"/>
    <property type="project" value="TreeGrafter"/>
</dbReference>
<dbReference type="Proteomes" id="UP000199031">
    <property type="component" value="Unassembled WGS sequence"/>
</dbReference>
<dbReference type="AlphaFoldDB" id="A0A1I5U587"/>
<dbReference type="Pfam" id="PF16901">
    <property type="entry name" value="DAO_C"/>
    <property type="match status" value="1"/>
</dbReference>
<comment type="cofactor">
    <cofactor evidence="1">
        <name>FAD</name>
        <dbReference type="ChEBI" id="CHEBI:57692"/>
    </cofactor>
</comment>
<dbReference type="Gene3D" id="3.50.50.60">
    <property type="entry name" value="FAD/NAD(P)-binding domain"/>
    <property type="match status" value="1"/>
</dbReference>
<dbReference type="EMBL" id="FOXQ01000003">
    <property type="protein sequence ID" value="SFP90087.1"/>
    <property type="molecule type" value="Genomic_DNA"/>
</dbReference>
<dbReference type="InterPro" id="IPR038299">
    <property type="entry name" value="DAO_C_sf"/>
</dbReference>
<dbReference type="InterPro" id="IPR000447">
    <property type="entry name" value="G3P_DH_FAD-dep"/>
</dbReference>
<dbReference type="InterPro" id="IPR031656">
    <property type="entry name" value="DAO_C"/>
</dbReference>
<dbReference type="Gene3D" id="1.10.8.870">
    <property type="entry name" value="Alpha-glycerophosphate oxidase, cap domain"/>
    <property type="match status" value="1"/>
</dbReference>
<dbReference type="PRINTS" id="PR01001">
    <property type="entry name" value="FADG3PDH"/>
</dbReference>
<evidence type="ECO:0000256" key="5">
    <source>
        <dbReference type="ARBA" id="ARBA00022827"/>
    </source>
</evidence>
<dbReference type="GO" id="GO:0004368">
    <property type="term" value="F:glycerol-3-phosphate dehydrogenase (quinone) activity"/>
    <property type="evidence" value="ECO:0007669"/>
    <property type="project" value="InterPro"/>
</dbReference>
<dbReference type="STRING" id="1465490.SAMN05444277_10357"/>
<dbReference type="PANTHER" id="PTHR11985">
    <property type="entry name" value="GLYCEROL-3-PHOSPHATE DEHYDROGENASE"/>
    <property type="match status" value="1"/>
</dbReference>
<evidence type="ECO:0000256" key="6">
    <source>
        <dbReference type="ARBA" id="ARBA00023002"/>
    </source>
</evidence>
<evidence type="ECO:0000313" key="10">
    <source>
        <dbReference type="Proteomes" id="UP000199031"/>
    </source>
</evidence>
<feature type="domain" description="Alpha-glycerophosphate oxidase C-terminal" evidence="8">
    <location>
        <begin position="433"/>
        <end position="479"/>
    </location>
</feature>
<keyword evidence="4" id="KW-0319">Glycerol metabolism</keyword>
<feature type="domain" description="FAD dependent oxidoreductase" evidence="7">
    <location>
        <begin position="17"/>
        <end position="378"/>
    </location>
</feature>
<reference evidence="9 10" key="1">
    <citation type="submission" date="2016-10" db="EMBL/GenBank/DDBJ databases">
        <authorList>
            <person name="de Groot N.N."/>
        </authorList>
    </citation>
    <scope>NUCLEOTIDE SEQUENCE [LARGE SCALE GENOMIC DNA]</scope>
    <source>
        <strain evidence="9 10">DSM 28286</strain>
    </source>
</reference>
<evidence type="ECO:0000256" key="1">
    <source>
        <dbReference type="ARBA" id="ARBA00001974"/>
    </source>
</evidence>
<evidence type="ECO:0000259" key="7">
    <source>
        <dbReference type="Pfam" id="PF01266"/>
    </source>
</evidence>
<proteinExistence type="inferred from homology"/>
<keyword evidence="3" id="KW-0285">Flavoprotein</keyword>
<keyword evidence="5" id="KW-0274">FAD</keyword>
<dbReference type="RefSeq" id="WP_090656394.1">
    <property type="nucleotide sequence ID" value="NZ_FOXQ01000003.1"/>
</dbReference>
<dbReference type="PROSITE" id="PS00978">
    <property type="entry name" value="FAD_G3PDH_2"/>
    <property type="match status" value="1"/>
</dbReference>
<evidence type="ECO:0000313" key="9">
    <source>
        <dbReference type="EMBL" id="SFP90087.1"/>
    </source>
</evidence>
<dbReference type="OrthoDB" id="9766796at2"/>
<evidence type="ECO:0000256" key="4">
    <source>
        <dbReference type="ARBA" id="ARBA00022798"/>
    </source>
</evidence>
<evidence type="ECO:0000256" key="3">
    <source>
        <dbReference type="ARBA" id="ARBA00022630"/>
    </source>
</evidence>
<gene>
    <name evidence="9" type="ORF">SAMN05444277_10357</name>
</gene>
<dbReference type="Gene3D" id="3.30.9.10">
    <property type="entry name" value="D-Amino Acid Oxidase, subunit A, domain 2"/>
    <property type="match status" value="1"/>
</dbReference>
<keyword evidence="10" id="KW-1185">Reference proteome</keyword>
<dbReference type="GO" id="GO:0006071">
    <property type="term" value="P:glycerol metabolic process"/>
    <property type="evidence" value="ECO:0007669"/>
    <property type="project" value="UniProtKB-KW"/>
</dbReference>
<evidence type="ECO:0000259" key="8">
    <source>
        <dbReference type="Pfam" id="PF16901"/>
    </source>
</evidence>